<proteinExistence type="predicted"/>
<organism evidence="1">
    <name type="scientific">Arundo donax</name>
    <name type="common">Giant reed</name>
    <name type="synonym">Donax arundinaceus</name>
    <dbReference type="NCBI Taxonomy" id="35708"/>
    <lineage>
        <taxon>Eukaryota</taxon>
        <taxon>Viridiplantae</taxon>
        <taxon>Streptophyta</taxon>
        <taxon>Embryophyta</taxon>
        <taxon>Tracheophyta</taxon>
        <taxon>Spermatophyta</taxon>
        <taxon>Magnoliopsida</taxon>
        <taxon>Liliopsida</taxon>
        <taxon>Poales</taxon>
        <taxon>Poaceae</taxon>
        <taxon>PACMAD clade</taxon>
        <taxon>Arundinoideae</taxon>
        <taxon>Arundineae</taxon>
        <taxon>Arundo</taxon>
    </lineage>
</organism>
<reference evidence="1" key="2">
    <citation type="journal article" date="2015" name="Data Brief">
        <title>Shoot transcriptome of the giant reed, Arundo donax.</title>
        <authorList>
            <person name="Barrero R.A."/>
            <person name="Guerrero F.D."/>
            <person name="Moolhuijzen P."/>
            <person name="Goolsby J.A."/>
            <person name="Tidwell J."/>
            <person name="Bellgard S.E."/>
            <person name="Bellgard M.I."/>
        </authorList>
    </citation>
    <scope>NUCLEOTIDE SEQUENCE</scope>
    <source>
        <tissue evidence="1">Shoot tissue taken approximately 20 cm above the soil surface</tissue>
    </source>
</reference>
<sequence length="53" mass="6067">MSPHPSQTSWKRYNGSGQVCHILHTCPLVHSPHNIFLHKHFLEHSHGFPDQAS</sequence>
<protein>
    <submittedName>
        <fullName evidence="1">Uncharacterized protein</fullName>
    </submittedName>
</protein>
<evidence type="ECO:0000313" key="1">
    <source>
        <dbReference type="EMBL" id="JAD57704.1"/>
    </source>
</evidence>
<dbReference type="EMBL" id="GBRH01240191">
    <property type="protein sequence ID" value="JAD57704.1"/>
    <property type="molecule type" value="Transcribed_RNA"/>
</dbReference>
<reference evidence="1" key="1">
    <citation type="submission" date="2014-09" db="EMBL/GenBank/DDBJ databases">
        <authorList>
            <person name="Magalhaes I.L.F."/>
            <person name="Oliveira U."/>
            <person name="Santos F.R."/>
            <person name="Vidigal T.H.D.A."/>
            <person name="Brescovit A.D."/>
            <person name="Santos A.J."/>
        </authorList>
    </citation>
    <scope>NUCLEOTIDE SEQUENCE</scope>
    <source>
        <tissue evidence="1">Shoot tissue taken approximately 20 cm above the soil surface</tissue>
    </source>
</reference>
<name>A0A0A9B154_ARUDO</name>
<accession>A0A0A9B154</accession>
<dbReference type="AlphaFoldDB" id="A0A0A9B154"/>